<dbReference type="EnsemblMetazoa" id="AAEL017000-RA">
    <property type="protein sequence ID" value="AAEL017000-PA"/>
    <property type="gene ID" value="AAEL017000"/>
</dbReference>
<accession>A0A1S4G4R0</accession>
<feature type="transmembrane region" description="Helical" evidence="1">
    <location>
        <begin position="58"/>
        <end position="76"/>
    </location>
</feature>
<organism evidence="2 3">
    <name type="scientific">Aedes aegypti</name>
    <name type="common">Yellowfever mosquito</name>
    <name type="synonym">Culex aegypti</name>
    <dbReference type="NCBI Taxonomy" id="7159"/>
    <lineage>
        <taxon>Eukaryota</taxon>
        <taxon>Metazoa</taxon>
        <taxon>Ecdysozoa</taxon>
        <taxon>Arthropoda</taxon>
        <taxon>Hexapoda</taxon>
        <taxon>Insecta</taxon>
        <taxon>Pterygota</taxon>
        <taxon>Neoptera</taxon>
        <taxon>Endopterygota</taxon>
        <taxon>Diptera</taxon>
        <taxon>Nematocera</taxon>
        <taxon>Culicoidea</taxon>
        <taxon>Culicidae</taxon>
        <taxon>Culicinae</taxon>
        <taxon>Aedini</taxon>
        <taxon>Aedes</taxon>
        <taxon>Stegomyia</taxon>
    </lineage>
</organism>
<dbReference type="AlphaFoldDB" id="A0A1S4G4R0"/>
<feature type="transmembrane region" description="Helical" evidence="1">
    <location>
        <begin position="148"/>
        <end position="165"/>
    </location>
</feature>
<name>A0A1S4G4R0_AEDAE</name>
<evidence type="ECO:0000256" key="1">
    <source>
        <dbReference type="SAM" id="Phobius"/>
    </source>
</evidence>
<keyword evidence="3" id="KW-1185">Reference proteome</keyword>
<reference evidence="2 3" key="1">
    <citation type="submission" date="2017-06" db="EMBL/GenBank/DDBJ databases">
        <title>Aedes aegypti genome working group (AGWG) sequencing and assembly.</title>
        <authorList>
            <consortium name="Aedes aegypti Genome Working Group (AGWG)"/>
            <person name="Matthews B.J."/>
        </authorList>
    </citation>
    <scope>NUCLEOTIDE SEQUENCE [LARGE SCALE GENOMIC DNA]</scope>
    <source>
        <strain evidence="2 3">LVP_AGWG</strain>
    </source>
</reference>
<feature type="transmembrane region" description="Helical" evidence="1">
    <location>
        <begin position="393"/>
        <end position="416"/>
    </location>
</feature>
<keyword evidence="1" id="KW-0472">Membrane</keyword>
<feature type="transmembrane region" description="Helical" evidence="1">
    <location>
        <begin position="88"/>
        <end position="106"/>
    </location>
</feature>
<keyword evidence="1" id="KW-1133">Transmembrane helix</keyword>
<dbReference type="InParanoid" id="A0A1S4G4R0"/>
<protein>
    <submittedName>
        <fullName evidence="2">Uncharacterized protein</fullName>
    </submittedName>
</protein>
<keyword evidence="1" id="KW-0812">Transmembrane</keyword>
<feature type="transmembrane region" description="Helical" evidence="1">
    <location>
        <begin position="283"/>
        <end position="307"/>
    </location>
</feature>
<proteinExistence type="predicted"/>
<evidence type="ECO:0000313" key="3">
    <source>
        <dbReference type="Proteomes" id="UP000008820"/>
    </source>
</evidence>
<dbReference type="VEuPathDB" id="VectorBase:AAEL017000"/>
<evidence type="ECO:0000313" key="2">
    <source>
        <dbReference type="EnsemblMetazoa" id="AAEL017000-PA"/>
    </source>
</evidence>
<dbReference type="Proteomes" id="UP000008820">
    <property type="component" value="Chromosome 3"/>
</dbReference>
<dbReference type="OrthoDB" id="7729466at2759"/>
<feature type="transmembrane region" description="Helical" evidence="1">
    <location>
        <begin position="194"/>
        <end position="221"/>
    </location>
</feature>
<sequence>MVWPNGSLAKIRLLRDGLEESVNRYLDRDHFRCLDLVIIGGGIENNSREPWKRFCMTLYRLLGAYQFFVAMFKFVFDLHHQEDRITLYATVLVFVGFLICFVRIFTVQHNSEAIEQCKKFVLSRRCKSGDPDYDAWVRKEASRATSHGVLALILFFCCNQVLIWIPCAARDRVFGIPRQFHDLGPTFTISMQQMFIVTLAFFWDCRLFYATIMMSVLLMGLRGELSIISHGFETLISRARHVQDAKIGPSPNAVQLEYLELTLKPVLKQHIEFLKIIDVLKPFVNYAFAITYYCTMILVAVLVYVLIRDGSITNALLCASTAMSYILECYWWCYLIDSLQDQAAGIADSVSGVIFKLSHSSENHSRYVKMRASLMIVQIYTSTQSEWFSCARVFLVSIEAFKNLCNIIYSLVMFLLNMR</sequence>
<reference evidence="2" key="2">
    <citation type="submission" date="2020-05" db="UniProtKB">
        <authorList>
            <consortium name="EnsemblMetazoa"/>
        </authorList>
    </citation>
    <scope>IDENTIFICATION</scope>
    <source>
        <strain evidence="2">LVP_AGWG</strain>
    </source>
</reference>
<gene>
    <name evidence="2" type="primary">23687420</name>
</gene>